<sequence length="72" mass="8230">MGRDKGYAPHSLTHGRVTSHVVQFSHSLAHGRVLGCVIQVSMYALFLYGLRHGRVWSRVRHMTCSQWRVTPI</sequence>
<keyword evidence="3" id="KW-1185">Reference proteome</keyword>
<keyword evidence="1" id="KW-0472">Membrane</keyword>
<gene>
    <name evidence="2" type="ORF">F383_24810</name>
</gene>
<evidence type="ECO:0000256" key="1">
    <source>
        <dbReference type="SAM" id="Phobius"/>
    </source>
</evidence>
<keyword evidence="1" id="KW-1133">Transmembrane helix</keyword>
<proteinExistence type="predicted"/>
<evidence type="ECO:0000313" key="3">
    <source>
        <dbReference type="Proteomes" id="UP000032142"/>
    </source>
</evidence>
<organism evidence="2 3">
    <name type="scientific">Gossypium arboreum</name>
    <name type="common">Tree cotton</name>
    <name type="synonym">Gossypium nanking</name>
    <dbReference type="NCBI Taxonomy" id="29729"/>
    <lineage>
        <taxon>Eukaryota</taxon>
        <taxon>Viridiplantae</taxon>
        <taxon>Streptophyta</taxon>
        <taxon>Embryophyta</taxon>
        <taxon>Tracheophyta</taxon>
        <taxon>Spermatophyta</taxon>
        <taxon>Magnoliopsida</taxon>
        <taxon>eudicotyledons</taxon>
        <taxon>Gunneridae</taxon>
        <taxon>Pentapetalae</taxon>
        <taxon>rosids</taxon>
        <taxon>malvids</taxon>
        <taxon>Malvales</taxon>
        <taxon>Malvaceae</taxon>
        <taxon>Malvoideae</taxon>
        <taxon>Gossypium</taxon>
    </lineage>
</organism>
<feature type="transmembrane region" description="Helical" evidence="1">
    <location>
        <begin position="29"/>
        <end position="50"/>
    </location>
</feature>
<accession>A0A0B0P4N2</accession>
<dbReference type="Proteomes" id="UP000032142">
    <property type="component" value="Unassembled WGS sequence"/>
</dbReference>
<reference evidence="3" key="1">
    <citation type="submission" date="2014-09" db="EMBL/GenBank/DDBJ databases">
        <authorList>
            <person name="Mudge J."/>
            <person name="Ramaraj T."/>
            <person name="Lindquist I.E."/>
            <person name="Bharti A.K."/>
            <person name="Sundararajan A."/>
            <person name="Cameron C.T."/>
            <person name="Woodward J.E."/>
            <person name="May G.D."/>
            <person name="Brubaker C."/>
            <person name="Broadhvest J."/>
            <person name="Wilkins T.A."/>
        </authorList>
    </citation>
    <scope>NUCLEOTIDE SEQUENCE</scope>
    <source>
        <strain evidence="3">cv. AKA8401</strain>
    </source>
</reference>
<protein>
    <submittedName>
        <fullName evidence="2">UDP-N-acetylmuramoyl-L-alanyl-D-glutamate--2, 6-diaminopimelate ligase</fullName>
    </submittedName>
</protein>
<keyword evidence="2" id="KW-0436">Ligase</keyword>
<evidence type="ECO:0000313" key="2">
    <source>
        <dbReference type="EMBL" id="KHG19827.1"/>
    </source>
</evidence>
<dbReference type="EMBL" id="KN414072">
    <property type="protein sequence ID" value="KHG19827.1"/>
    <property type="molecule type" value="Genomic_DNA"/>
</dbReference>
<name>A0A0B0P4N2_GOSAR</name>
<keyword evidence="1" id="KW-0812">Transmembrane</keyword>
<dbReference type="AlphaFoldDB" id="A0A0B0P4N2"/>
<dbReference type="GO" id="GO:0016874">
    <property type="term" value="F:ligase activity"/>
    <property type="evidence" value="ECO:0007669"/>
    <property type="project" value="UniProtKB-KW"/>
</dbReference>